<comment type="caution">
    <text evidence="3">The sequence shown here is derived from an EMBL/GenBank/DDBJ whole genome shotgun (WGS) entry which is preliminary data.</text>
</comment>
<dbReference type="RefSeq" id="WP_277530410.1">
    <property type="nucleotide sequence ID" value="NZ_JAPDIA010000003.1"/>
</dbReference>
<evidence type="ECO:0000313" key="4">
    <source>
        <dbReference type="Proteomes" id="UP001153404"/>
    </source>
</evidence>
<gene>
    <name evidence="3" type="ORF">OMP40_07440</name>
</gene>
<dbReference type="EMBL" id="JAPDIA010000003">
    <property type="protein sequence ID" value="MDG0809228.1"/>
    <property type="molecule type" value="Genomic_DNA"/>
</dbReference>
<protein>
    <submittedName>
        <fullName evidence="3">Uncharacterized protein</fullName>
    </submittedName>
</protein>
<keyword evidence="2" id="KW-0472">Membrane</keyword>
<feature type="compositionally biased region" description="Basic and acidic residues" evidence="1">
    <location>
        <begin position="319"/>
        <end position="334"/>
    </location>
</feature>
<keyword evidence="2" id="KW-0812">Transmembrane</keyword>
<dbReference type="AlphaFoldDB" id="A0A9X4KRI4"/>
<proteinExistence type="predicted"/>
<feature type="region of interest" description="Disordered" evidence="1">
    <location>
        <begin position="1"/>
        <end position="69"/>
    </location>
</feature>
<feature type="region of interest" description="Disordered" evidence="1">
    <location>
        <begin position="298"/>
        <end position="334"/>
    </location>
</feature>
<evidence type="ECO:0000256" key="1">
    <source>
        <dbReference type="SAM" id="MobiDB-lite"/>
    </source>
</evidence>
<keyword evidence="2" id="KW-1133">Transmembrane helix</keyword>
<feature type="compositionally biased region" description="Basic and acidic residues" evidence="1">
    <location>
        <begin position="58"/>
        <end position="67"/>
    </location>
</feature>
<sequence>MGETQAEETEMLTEKPAMRQADMQAEMQAEKQAEKQAGMQVKMHAPDLGSDPGGGEGGPRRGSERRGGARAALRKLGALLLATALMGASASAAGATVYPRASQQAGRRRSITSIWKVRLIRSAICSPSSRCRGIVNRSEPRIWVLKNPIQMYDAAPGFDAYSTMVGRTFWFDRLSGYTKVAHTDPLELVQSFASELSGAVLYDPDMLDTASGANGNVGSFYYTTNDDSQYAEANKGFQPSETVVAQLNVTAMLCAKYGAIALTEDQLDALADDYGVTLPVLADTRTLDLSTWQKKLPVRDGSSGRGHADRYFGQQPQLQHRDVRLPDREQNFRL</sequence>
<organism evidence="3 4">
    <name type="scientific">Cohnella rhizosphaerae</name>
    <dbReference type="NCBI Taxonomy" id="1457232"/>
    <lineage>
        <taxon>Bacteria</taxon>
        <taxon>Bacillati</taxon>
        <taxon>Bacillota</taxon>
        <taxon>Bacilli</taxon>
        <taxon>Bacillales</taxon>
        <taxon>Paenibacillaceae</taxon>
        <taxon>Cohnella</taxon>
    </lineage>
</organism>
<reference evidence="3" key="1">
    <citation type="submission" date="2022-10" db="EMBL/GenBank/DDBJ databases">
        <title>Comparative genomic analysis of Cohnella hashimotonis sp. nov., isolated from the International Space Station.</title>
        <authorList>
            <person name="Simpson A."/>
            <person name="Venkateswaran K."/>
        </authorList>
    </citation>
    <scope>NUCLEOTIDE SEQUENCE</scope>
    <source>
        <strain evidence="3">DSM 28161</strain>
    </source>
</reference>
<dbReference type="Proteomes" id="UP001153404">
    <property type="component" value="Unassembled WGS sequence"/>
</dbReference>
<feature type="transmembrane region" description="Helical" evidence="2">
    <location>
        <begin position="76"/>
        <end position="98"/>
    </location>
</feature>
<feature type="compositionally biased region" description="Acidic residues" evidence="1">
    <location>
        <begin position="1"/>
        <end position="11"/>
    </location>
</feature>
<evidence type="ECO:0000313" key="3">
    <source>
        <dbReference type="EMBL" id="MDG0809228.1"/>
    </source>
</evidence>
<keyword evidence="4" id="KW-1185">Reference proteome</keyword>
<accession>A0A9X4KRI4</accession>
<evidence type="ECO:0000256" key="2">
    <source>
        <dbReference type="SAM" id="Phobius"/>
    </source>
</evidence>
<name>A0A9X4KRI4_9BACL</name>